<evidence type="ECO:0000313" key="2">
    <source>
        <dbReference type="Proteomes" id="UP000277424"/>
    </source>
</evidence>
<dbReference type="RefSeq" id="WP_121219961.1">
    <property type="nucleotide sequence ID" value="NZ_RBIG01000002.1"/>
</dbReference>
<protein>
    <submittedName>
        <fullName evidence="1">Uncharacterized protein DUF4238</fullName>
    </submittedName>
</protein>
<dbReference type="EMBL" id="RBIG01000002">
    <property type="protein sequence ID" value="RKQ70271.1"/>
    <property type="molecule type" value="Genomic_DNA"/>
</dbReference>
<reference evidence="1 2" key="1">
    <citation type="submission" date="2018-10" db="EMBL/GenBank/DDBJ databases">
        <title>Comparative analysis of microorganisms from saline springs in Andes Mountain Range, Colombia.</title>
        <authorList>
            <person name="Rubin E."/>
        </authorList>
    </citation>
    <scope>NUCLEOTIDE SEQUENCE [LARGE SCALE GENOMIC DNA]</scope>
    <source>
        <strain evidence="1 2">USBA 36</strain>
    </source>
</reference>
<sequence length="349" mass="39243">MPANKSQHFVPRCYFRAFCSDSKGAAINLFNTTNERSVEAAPAKGQCAKPYFYGRDGILERALQEPEGKYSEILRRIINDPAAATSVDIYRLHAFMLLQSYRSAAWIDSQIRLAEAQRAQLAEDATPELLESLVVTHEMALHLAFHAFNTSIGNTTHLETRIILNRTTMPFFTSDDPVIHTNRFHLQKDVLGGAGLSSPGVMLLMPLTPELLLMSFDPAIYQLKKRLGEIGIVDRVADVAAFNDLQAVRCHANLYFRDWKDEGLVASTYHSTKSRRRATWFSVETLQETAPGSHTFVAITGDRVHHPDRKEILHTQCNIPAPAAWPLLLTYTDRARRARRGVGPTSLWK</sequence>
<dbReference type="Pfam" id="PF14022">
    <property type="entry name" value="DUF4238"/>
    <property type="match status" value="1"/>
</dbReference>
<dbReference type="AlphaFoldDB" id="A0A420WH01"/>
<evidence type="ECO:0000313" key="1">
    <source>
        <dbReference type="EMBL" id="RKQ70271.1"/>
    </source>
</evidence>
<gene>
    <name evidence="1" type="ORF">BCL74_2214</name>
</gene>
<organism evidence="1 2">
    <name type="scientific">Oceanibaculum indicum</name>
    <dbReference type="NCBI Taxonomy" id="526216"/>
    <lineage>
        <taxon>Bacteria</taxon>
        <taxon>Pseudomonadati</taxon>
        <taxon>Pseudomonadota</taxon>
        <taxon>Alphaproteobacteria</taxon>
        <taxon>Rhodospirillales</taxon>
        <taxon>Oceanibaculaceae</taxon>
        <taxon>Oceanibaculum</taxon>
    </lineage>
</organism>
<dbReference type="Proteomes" id="UP000277424">
    <property type="component" value="Unassembled WGS sequence"/>
</dbReference>
<name>A0A420WH01_9PROT</name>
<dbReference type="InterPro" id="IPR025332">
    <property type="entry name" value="DUF4238"/>
</dbReference>
<accession>A0A420WH01</accession>
<proteinExistence type="predicted"/>
<dbReference type="OrthoDB" id="9148269at2"/>
<comment type="caution">
    <text evidence="1">The sequence shown here is derived from an EMBL/GenBank/DDBJ whole genome shotgun (WGS) entry which is preliminary data.</text>
</comment>